<feature type="non-terminal residue" evidence="1">
    <location>
        <position position="1"/>
    </location>
</feature>
<evidence type="ECO:0000313" key="3">
    <source>
        <dbReference type="EMBL" id="AFG58062.1"/>
    </source>
</evidence>
<dbReference type="EMBL" id="FJ054155">
    <property type="protein sequence ID" value="AFG58063.1"/>
    <property type="molecule type" value="Genomic_DNA"/>
</dbReference>
<sequence>WKILEKLNVDVKYAAQTVLACCVLHNFCQIAGEPEPDEQIDNSPNQDFVIPYEDEEEAILQTEGREETRRILFIEWLRKGEEAGLERAARRQRLF</sequence>
<gene>
    <name evidence="1" type="ORF">0_14132_02</name>
</gene>
<protein>
    <recommendedName>
        <fullName evidence="8">DDE Tnp4 domain-containing protein</fullName>
    </recommendedName>
</protein>
<name>H9W7R7_PINTA</name>
<dbReference type="AlphaFoldDB" id="H9W7R7"/>
<dbReference type="EMBL" id="FJ054147">
    <property type="protein sequence ID" value="AFG58061.1"/>
    <property type="molecule type" value="Genomic_DNA"/>
</dbReference>
<evidence type="ECO:0000313" key="4">
    <source>
        <dbReference type="EMBL" id="AFG58063.1"/>
    </source>
</evidence>
<organism evidence="1">
    <name type="scientific">Pinus taeda</name>
    <name type="common">Loblolly pine</name>
    <dbReference type="NCBI Taxonomy" id="3352"/>
    <lineage>
        <taxon>Eukaryota</taxon>
        <taxon>Viridiplantae</taxon>
        <taxon>Streptophyta</taxon>
        <taxon>Embryophyta</taxon>
        <taxon>Tracheophyta</taxon>
        <taxon>Spermatophyta</taxon>
        <taxon>Pinopsida</taxon>
        <taxon>Pinidae</taxon>
        <taxon>Conifers I</taxon>
        <taxon>Pinales</taxon>
        <taxon>Pinaceae</taxon>
        <taxon>Pinus</taxon>
        <taxon>Pinus subgen. Pinus</taxon>
    </lineage>
</organism>
<dbReference type="EMBL" id="FJ054150">
    <property type="protein sequence ID" value="AFG58060.1"/>
    <property type="molecule type" value="Genomic_DNA"/>
</dbReference>
<dbReference type="EMBL" id="FJ054143">
    <property type="protein sequence ID" value="AFG58062.1"/>
    <property type="molecule type" value="Genomic_DNA"/>
</dbReference>
<evidence type="ECO:0000313" key="6">
    <source>
        <dbReference type="EMBL" id="AFG58065.1"/>
    </source>
</evidence>
<evidence type="ECO:0008006" key="8">
    <source>
        <dbReference type="Google" id="ProtNLM"/>
    </source>
</evidence>
<proteinExistence type="predicted"/>
<evidence type="ECO:0000313" key="7">
    <source>
        <dbReference type="EMBL" id="AFG58066.1"/>
    </source>
</evidence>
<evidence type="ECO:0000313" key="2">
    <source>
        <dbReference type="EMBL" id="AFG58061.1"/>
    </source>
</evidence>
<dbReference type="EMBL" id="FJ054152">
    <property type="protein sequence ID" value="AFG58066.1"/>
    <property type="molecule type" value="Genomic_DNA"/>
</dbReference>
<evidence type="ECO:0000313" key="1">
    <source>
        <dbReference type="EMBL" id="AFG58060.1"/>
    </source>
</evidence>
<dbReference type="EMBL" id="FJ054145">
    <property type="protein sequence ID" value="AFG58064.1"/>
    <property type="molecule type" value="Genomic_DNA"/>
</dbReference>
<dbReference type="EMBL" id="FJ054146">
    <property type="protein sequence ID" value="AFG58065.1"/>
    <property type="molecule type" value="Genomic_DNA"/>
</dbReference>
<evidence type="ECO:0000313" key="5">
    <source>
        <dbReference type="EMBL" id="AFG58064.1"/>
    </source>
</evidence>
<accession>H9W7R7</accession>
<reference evidence="1" key="1">
    <citation type="submission" date="2008-08" db="EMBL/GenBank/DDBJ databases">
        <title>Nucleotide Diversity and Divergence in the Loblolly Pine Gene Space.</title>
        <authorList>
            <person name="Neale D.B."/>
            <person name="Wegrzyn J.L."/>
            <person name="Lee J.M."/>
            <person name="Eckert A.J."/>
            <person name="Liechty J.D."/>
            <person name="Stevens K.A."/>
            <person name="Langley C.H."/>
        </authorList>
    </citation>
    <scope>NUCLEOTIDE SEQUENCE</scope>
    <source>
        <strain evidence="2">7478</strain>
        <strain evidence="1">7479</strain>
        <strain evidence="5">7480</strain>
        <strain evidence="4">7482</strain>
        <strain evidence="7">7483</strain>
        <strain evidence="6">7492</strain>
        <strain evidence="3">7494</strain>
        <tissue evidence="1">Megagametophyte</tissue>
    </source>
</reference>